<organism evidence="7">
    <name type="scientific">marine metagenome</name>
    <dbReference type="NCBI Taxonomy" id="408172"/>
    <lineage>
        <taxon>unclassified sequences</taxon>
        <taxon>metagenomes</taxon>
        <taxon>ecological metagenomes</taxon>
    </lineage>
</organism>
<feature type="domain" description="Protein kinase" evidence="6">
    <location>
        <begin position="1"/>
        <end position="171"/>
    </location>
</feature>
<dbReference type="EC" id="2.7.11.1" evidence="1"/>
<keyword evidence="4" id="KW-0418">Kinase</keyword>
<dbReference type="GO" id="GO:0004674">
    <property type="term" value="F:protein serine/threonine kinase activity"/>
    <property type="evidence" value="ECO:0007669"/>
    <property type="project" value="UniProtKB-EC"/>
</dbReference>
<evidence type="ECO:0000256" key="5">
    <source>
        <dbReference type="ARBA" id="ARBA00022840"/>
    </source>
</evidence>
<keyword evidence="2" id="KW-0808">Transferase</keyword>
<dbReference type="PANTHER" id="PTHR43671">
    <property type="entry name" value="SERINE/THREONINE-PROTEIN KINASE NEK"/>
    <property type="match status" value="1"/>
</dbReference>
<gene>
    <name evidence="7" type="ORF">METZ01_LOCUS305480</name>
</gene>
<evidence type="ECO:0000256" key="4">
    <source>
        <dbReference type="ARBA" id="ARBA00022777"/>
    </source>
</evidence>
<name>A0A382MV49_9ZZZZ</name>
<dbReference type="PROSITE" id="PS50011">
    <property type="entry name" value="PROTEIN_KINASE_DOM"/>
    <property type="match status" value="1"/>
</dbReference>
<feature type="non-terminal residue" evidence="7">
    <location>
        <position position="377"/>
    </location>
</feature>
<dbReference type="Pfam" id="PF00069">
    <property type="entry name" value="Pkinase"/>
    <property type="match status" value="1"/>
</dbReference>
<dbReference type="PANTHER" id="PTHR43671:SF13">
    <property type="entry name" value="SERINE_THREONINE-PROTEIN KINASE NEK2"/>
    <property type="match status" value="1"/>
</dbReference>
<proteinExistence type="predicted"/>
<evidence type="ECO:0000259" key="6">
    <source>
        <dbReference type="PROSITE" id="PS50011"/>
    </source>
</evidence>
<dbReference type="InterPro" id="IPR050660">
    <property type="entry name" value="NEK_Ser/Thr_kinase"/>
</dbReference>
<dbReference type="Gene3D" id="1.10.510.10">
    <property type="entry name" value="Transferase(Phosphotransferase) domain 1"/>
    <property type="match status" value="1"/>
</dbReference>
<dbReference type="AlphaFoldDB" id="A0A382MV49"/>
<dbReference type="InterPro" id="IPR000719">
    <property type="entry name" value="Prot_kinase_dom"/>
</dbReference>
<dbReference type="SMART" id="SM00220">
    <property type="entry name" value="S_TKc"/>
    <property type="match status" value="1"/>
</dbReference>
<accession>A0A382MV49</accession>
<evidence type="ECO:0000256" key="3">
    <source>
        <dbReference type="ARBA" id="ARBA00022741"/>
    </source>
</evidence>
<keyword evidence="3" id="KW-0547">Nucleotide-binding</keyword>
<evidence type="ECO:0000313" key="7">
    <source>
        <dbReference type="EMBL" id="SVC52626.1"/>
    </source>
</evidence>
<dbReference type="GO" id="GO:0005524">
    <property type="term" value="F:ATP binding"/>
    <property type="evidence" value="ECO:0007669"/>
    <property type="project" value="UniProtKB-KW"/>
</dbReference>
<reference evidence="7" key="1">
    <citation type="submission" date="2018-05" db="EMBL/GenBank/DDBJ databases">
        <authorList>
            <person name="Lanie J.A."/>
            <person name="Ng W.-L."/>
            <person name="Kazmierczak K.M."/>
            <person name="Andrzejewski T.M."/>
            <person name="Davidsen T.M."/>
            <person name="Wayne K.J."/>
            <person name="Tettelin H."/>
            <person name="Glass J.I."/>
            <person name="Rusch D."/>
            <person name="Podicherti R."/>
            <person name="Tsui H.-C.T."/>
            <person name="Winkler M.E."/>
        </authorList>
    </citation>
    <scope>NUCLEOTIDE SEQUENCE</scope>
</reference>
<dbReference type="InterPro" id="IPR011009">
    <property type="entry name" value="Kinase-like_dom_sf"/>
</dbReference>
<dbReference type="SUPFAM" id="SSF56112">
    <property type="entry name" value="Protein kinase-like (PK-like)"/>
    <property type="match status" value="1"/>
</dbReference>
<keyword evidence="5" id="KW-0067">ATP-binding</keyword>
<evidence type="ECO:0000256" key="2">
    <source>
        <dbReference type="ARBA" id="ARBA00022679"/>
    </source>
</evidence>
<feature type="non-terminal residue" evidence="7">
    <location>
        <position position="1"/>
    </location>
</feature>
<evidence type="ECO:0000256" key="1">
    <source>
        <dbReference type="ARBA" id="ARBA00012513"/>
    </source>
</evidence>
<protein>
    <recommendedName>
        <fullName evidence="1">non-specific serine/threonine protein kinase</fullName>
        <ecNumber evidence="1">2.7.11.1</ecNumber>
    </recommendedName>
</protein>
<dbReference type="EMBL" id="UINC01096056">
    <property type="protein sequence ID" value="SVC52626.1"/>
    <property type="molecule type" value="Genomic_DNA"/>
</dbReference>
<dbReference type="CDD" id="cd14014">
    <property type="entry name" value="STKc_PknB_like"/>
    <property type="match status" value="1"/>
</dbReference>
<sequence length="377" mass="42308">KGVFAWEDIKHYIIQLCDALTTAHNENTAHRDLKPTQMMIDKGGRLKLCDFGIAASMADSLSYSSMKHAVSGTLLFMSPQQMNGEVPRAADDIYALGATLFDLMTGKPPFYTGNVNVQVMNRPAISMKERLKEFGIENDIPDYVDQLVLSCLSKEPEHRPASAEEIKNWILSEGGAATLKTVRLAFTPPGFSKELVFDVDRKKLQIACSVVGVLVVGLLGWMTFKPPPVYDIPQLKLKLQAQQKVFERLDATPSTTYYSMHGTTAYEYRDSDRGIRLIKGSTNYVEILNYRGKGLETIQGANYTLSTHFMPFDVPAKDKPDERQFAILMKQGYHLGLSYGYDRRFAMSHQYIESGRTNLVAAISSGKFDINDWHHVV</sequence>